<dbReference type="GO" id="GO:0046872">
    <property type="term" value="F:metal ion binding"/>
    <property type="evidence" value="ECO:0007669"/>
    <property type="project" value="UniProtKB-KW"/>
</dbReference>
<feature type="domain" description="Metallo-beta-lactamase" evidence="5">
    <location>
        <begin position="33"/>
        <end position="267"/>
    </location>
</feature>
<sequence>MRLHHLNCISSCPIGGHLMDGRAGCLFCRGSLCCHCILAETPRDGLVLVDTGFGLRDVRDPRSRLSAFFLALLKPDFKESMTAVRQIEALGYKASDVRHIALTHLDFDHAGGLDDFPNATVHLMRRERESAALQATWMDRQRYRPQQWSSLRRWKTYLPGDGDAWFGFRGVRLLEGVHADIAMVPLHGHTHGHAGVALLDDPKWLLQAGDAYFYHGELNLERPHCTPGLRFYQWMMEKERRARLENQARLRKLKHERAAEVDICCSHDPQEFDALVARAESAHAMV</sequence>
<dbReference type="Gene3D" id="3.60.15.10">
    <property type="entry name" value="Ribonuclease Z/Hydroxyacylglutathione hydrolase-like"/>
    <property type="match status" value="1"/>
</dbReference>
<keyword evidence="2" id="KW-0479">Metal-binding</keyword>
<evidence type="ECO:0000256" key="4">
    <source>
        <dbReference type="ARBA" id="ARBA00022833"/>
    </source>
</evidence>
<keyword evidence="7" id="KW-1185">Reference proteome</keyword>
<dbReference type="PANTHER" id="PTHR42978:SF3">
    <property type="entry name" value="BLR3078 PROTEIN"/>
    <property type="match status" value="1"/>
</dbReference>
<dbReference type="SMART" id="SM00849">
    <property type="entry name" value="Lactamase_B"/>
    <property type="match status" value="1"/>
</dbReference>
<evidence type="ECO:0000256" key="2">
    <source>
        <dbReference type="ARBA" id="ARBA00022723"/>
    </source>
</evidence>
<dbReference type="GO" id="GO:0016787">
    <property type="term" value="F:hydrolase activity"/>
    <property type="evidence" value="ECO:0007669"/>
    <property type="project" value="UniProtKB-KW"/>
</dbReference>
<organism evidence="6 7">
    <name type="scientific">Bordetella flabilis</name>
    <dbReference type="NCBI Taxonomy" id="463014"/>
    <lineage>
        <taxon>Bacteria</taxon>
        <taxon>Pseudomonadati</taxon>
        <taxon>Pseudomonadota</taxon>
        <taxon>Betaproteobacteria</taxon>
        <taxon>Burkholderiales</taxon>
        <taxon>Alcaligenaceae</taxon>
        <taxon>Bordetella</taxon>
    </lineage>
</organism>
<evidence type="ECO:0000259" key="5">
    <source>
        <dbReference type="SMART" id="SM00849"/>
    </source>
</evidence>
<dbReference type="OrthoDB" id="5443440at2"/>
<dbReference type="Pfam" id="PF00753">
    <property type="entry name" value="Lactamase_B"/>
    <property type="match status" value="1"/>
</dbReference>
<dbReference type="SUPFAM" id="SSF56281">
    <property type="entry name" value="Metallo-hydrolase/oxidoreductase"/>
    <property type="match status" value="1"/>
</dbReference>
<dbReference type="RefSeq" id="WP_066661302.1">
    <property type="nucleotide sequence ID" value="NZ_CBCSCL010000013.1"/>
</dbReference>
<dbReference type="STRING" id="463014.BAU07_19660"/>
<keyword evidence="4" id="KW-0862">Zinc</keyword>
<dbReference type="AlphaFoldDB" id="A0A193GGT9"/>
<proteinExistence type="inferred from homology"/>
<dbReference type="CDD" id="cd07742">
    <property type="entry name" value="metallo-hydrolase-like_MBL-fold"/>
    <property type="match status" value="1"/>
</dbReference>
<dbReference type="EMBL" id="CP016172">
    <property type="protein sequence ID" value="ANN79035.1"/>
    <property type="molecule type" value="Genomic_DNA"/>
</dbReference>
<dbReference type="KEGG" id="bfz:BAU07_19660"/>
<dbReference type="PANTHER" id="PTHR42978">
    <property type="entry name" value="QUORUM-QUENCHING LACTONASE YTNP-RELATED-RELATED"/>
    <property type="match status" value="1"/>
</dbReference>
<evidence type="ECO:0000256" key="1">
    <source>
        <dbReference type="ARBA" id="ARBA00007749"/>
    </source>
</evidence>
<comment type="similarity">
    <text evidence="1">Belongs to the metallo-beta-lactamase superfamily.</text>
</comment>
<reference evidence="6 7" key="1">
    <citation type="submission" date="2016-06" db="EMBL/GenBank/DDBJ databases">
        <title>Complete genome sequences of Bordetella bronchialis and Bordetella flabilis.</title>
        <authorList>
            <person name="LiPuma J.J."/>
            <person name="Spilker T."/>
        </authorList>
    </citation>
    <scope>NUCLEOTIDE SEQUENCE [LARGE SCALE GENOMIC DNA]</scope>
    <source>
        <strain evidence="6 7">AU10664</strain>
    </source>
</reference>
<evidence type="ECO:0000313" key="6">
    <source>
        <dbReference type="EMBL" id="ANN79035.1"/>
    </source>
</evidence>
<dbReference type="InterPro" id="IPR051013">
    <property type="entry name" value="MBL_superfamily_lactonases"/>
</dbReference>
<dbReference type="Proteomes" id="UP000091926">
    <property type="component" value="Chromosome"/>
</dbReference>
<name>A0A193GGT9_9BORD</name>
<evidence type="ECO:0000313" key="7">
    <source>
        <dbReference type="Proteomes" id="UP000091926"/>
    </source>
</evidence>
<keyword evidence="3 6" id="KW-0378">Hydrolase</keyword>
<evidence type="ECO:0000256" key="3">
    <source>
        <dbReference type="ARBA" id="ARBA00022801"/>
    </source>
</evidence>
<dbReference type="InterPro" id="IPR036866">
    <property type="entry name" value="RibonucZ/Hydroxyglut_hydro"/>
</dbReference>
<dbReference type="InterPro" id="IPR001279">
    <property type="entry name" value="Metallo-B-lactamas"/>
</dbReference>
<protein>
    <submittedName>
        <fullName evidence="6">MBL fold metallo-hydrolase</fullName>
    </submittedName>
</protein>
<accession>A0A193GGT9</accession>
<gene>
    <name evidence="6" type="ORF">BAU07_19660</name>
</gene>